<evidence type="ECO:0000256" key="1">
    <source>
        <dbReference type="ARBA" id="ARBA00006479"/>
    </source>
</evidence>
<evidence type="ECO:0000313" key="2">
    <source>
        <dbReference type="EMBL" id="SBV26372.1"/>
    </source>
</evidence>
<comment type="similarity">
    <text evidence="1">Belongs to the ROK (NagC/XylR) family.</text>
</comment>
<dbReference type="InterPro" id="IPR043129">
    <property type="entry name" value="ATPase_NBD"/>
</dbReference>
<dbReference type="PANTHER" id="PTHR18964:SF169">
    <property type="entry name" value="N-ACETYLMANNOSAMINE KINASE"/>
    <property type="match status" value="1"/>
</dbReference>
<gene>
    <name evidence="2" type="ORF">GA0070620_1860</name>
</gene>
<dbReference type="OrthoDB" id="8772678at2"/>
<sequence length="299" mass="29403">MSDRVVGLDIGGTKTVAALVDPAGVVLDRRRAPTPARSGPTAVLDTAARLAADLLPAAGAGPVGVGTAGTVDPATGTIRYATDSLPGWTGTPVAEELAHRLDRPVRVTNDVHAAALGECWVGAGRDSTDVLLVAVGTGLGGAVVRDGRVETGARGGAGAVAHLPVPGAERLRCGCGRYGHLEAVASGTGLAAAYAEETGERLSGRTVAERAAAGEPTAARVVERAGSALGRALAGLVALLDPVTVLVAGGAAGALLPAASTAYTADLPAAWAHVPLRPAGLGEDAVAVGAARLAIHPRA</sequence>
<dbReference type="Pfam" id="PF00480">
    <property type="entry name" value="ROK"/>
    <property type="match status" value="1"/>
</dbReference>
<keyword evidence="2" id="KW-0418">Kinase</keyword>
<dbReference type="RefSeq" id="WP_091589477.1">
    <property type="nucleotide sequence ID" value="NZ_JBHRWG010000003.1"/>
</dbReference>
<name>A0A1C3N199_9ACTN</name>
<dbReference type="PANTHER" id="PTHR18964">
    <property type="entry name" value="ROK (REPRESSOR, ORF, KINASE) FAMILY"/>
    <property type="match status" value="1"/>
</dbReference>
<proteinExistence type="inferred from homology"/>
<dbReference type="InterPro" id="IPR000600">
    <property type="entry name" value="ROK"/>
</dbReference>
<dbReference type="PATRIC" id="fig|307121.4.peg.1911"/>
<dbReference type="EMBL" id="LT598496">
    <property type="protein sequence ID" value="SBV26372.1"/>
    <property type="molecule type" value="Genomic_DNA"/>
</dbReference>
<dbReference type="SUPFAM" id="SSF53067">
    <property type="entry name" value="Actin-like ATPase domain"/>
    <property type="match status" value="1"/>
</dbReference>
<organism evidence="2 3">
    <name type="scientific">Micromonospora krabiensis</name>
    <dbReference type="NCBI Taxonomy" id="307121"/>
    <lineage>
        <taxon>Bacteria</taxon>
        <taxon>Bacillati</taxon>
        <taxon>Actinomycetota</taxon>
        <taxon>Actinomycetes</taxon>
        <taxon>Micromonosporales</taxon>
        <taxon>Micromonosporaceae</taxon>
        <taxon>Micromonospora</taxon>
    </lineage>
</organism>
<keyword evidence="2" id="KW-0808">Transferase</keyword>
<keyword evidence="3" id="KW-1185">Reference proteome</keyword>
<accession>A0A1C3N199</accession>
<dbReference type="Gene3D" id="3.30.420.40">
    <property type="match status" value="2"/>
</dbReference>
<protein>
    <submittedName>
        <fullName evidence="2">Glucokinase</fullName>
    </submittedName>
</protein>
<evidence type="ECO:0000313" key="3">
    <source>
        <dbReference type="Proteomes" id="UP000199393"/>
    </source>
</evidence>
<dbReference type="STRING" id="307121.GA0070620_1860"/>
<dbReference type="Proteomes" id="UP000199393">
    <property type="component" value="Chromosome I"/>
</dbReference>
<dbReference type="GO" id="GO:0016301">
    <property type="term" value="F:kinase activity"/>
    <property type="evidence" value="ECO:0007669"/>
    <property type="project" value="UniProtKB-KW"/>
</dbReference>
<reference evidence="3" key="1">
    <citation type="submission" date="2016-06" db="EMBL/GenBank/DDBJ databases">
        <authorList>
            <person name="Varghese N."/>
        </authorList>
    </citation>
    <scope>NUCLEOTIDE SEQUENCE [LARGE SCALE GENOMIC DNA]</scope>
    <source>
        <strain evidence="3">DSM 45344</strain>
    </source>
</reference>
<dbReference type="AlphaFoldDB" id="A0A1C3N199"/>